<proteinExistence type="predicted"/>
<accession>A0ABN8IZN7</accession>
<evidence type="ECO:0000313" key="2">
    <source>
        <dbReference type="EMBL" id="CAH2065813.1"/>
    </source>
</evidence>
<evidence type="ECO:0000256" key="1">
    <source>
        <dbReference type="SAM" id="MobiDB-lite"/>
    </source>
</evidence>
<gene>
    <name evidence="2" type="ORF">IPOD504_LOCUS13147</name>
</gene>
<feature type="non-terminal residue" evidence="2">
    <location>
        <position position="88"/>
    </location>
</feature>
<reference evidence="2" key="1">
    <citation type="submission" date="2022-03" db="EMBL/GenBank/DDBJ databases">
        <authorList>
            <person name="Martin H S."/>
        </authorList>
    </citation>
    <scope>NUCLEOTIDE SEQUENCE</scope>
</reference>
<evidence type="ECO:0000313" key="3">
    <source>
        <dbReference type="Proteomes" id="UP000837857"/>
    </source>
</evidence>
<sequence>MHLPQFISTPQDDWSSPRSRPAAHSGLRPQSLAEVGIRRNPEGTGAPPAPPGERRLARFHPPNTSSLGGSTLELAPSYRRTRLCGFIT</sequence>
<dbReference type="Proteomes" id="UP000837857">
    <property type="component" value="Chromosome 4"/>
</dbReference>
<protein>
    <submittedName>
        <fullName evidence="2">Uncharacterized protein</fullName>
    </submittedName>
</protein>
<feature type="region of interest" description="Disordered" evidence="1">
    <location>
        <begin position="1"/>
        <end position="71"/>
    </location>
</feature>
<feature type="compositionally biased region" description="Polar residues" evidence="1">
    <location>
        <begin position="1"/>
        <end position="18"/>
    </location>
</feature>
<name>A0ABN8IZN7_9NEOP</name>
<organism evidence="2 3">
    <name type="scientific">Iphiclides podalirius</name>
    <name type="common">scarce swallowtail</name>
    <dbReference type="NCBI Taxonomy" id="110791"/>
    <lineage>
        <taxon>Eukaryota</taxon>
        <taxon>Metazoa</taxon>
        <taxon>Ecdysozoa</taxon>
        <taxon>Arthropoda</taxon>
        <taxon>Hexapoda</taxon>
        <taxon>Insecta</taxon>
        <taxon>Pterygota</taxon>
        <taxon>Neoptera</taxon>
        <taxon>Endopterygota</taxon>
        <taxon>Lepidoptera</taxon>
        <taxon>Glossata</taxon>
        <taxon>Ditrysia</taxon>
        <taxon>Papilionoidea</taxon>
        <taxon>Papilionidae</taxon>
        <taxon>Papilioninae</taxon>
        <taxon>Iphiclides</taxon>
    </lineage>
</organism>
<keyword evidence="3" id="KW-1185">Reference proteome</keyword>
<dbReference type="EMBL" id="OW152816">
    <property type="protein sequence ID" value="CAH2065813.1"/>
    <property type="molecule type" value="Genomic_DNA"/>
</dbReference>